<dbReference type="EMBL" id="QPFP01000261">
    <property type="protein sequence ID" value="TEB18385.1"/>
    <property type="molecule type" value="Genomic_DNA"/>
</dbReference>
<evidence type="ECO:0000256" key="1">
    <source>
        <dbReference type="ARBA" id="ARBA00005466"/>
    </source>
</evidence>
<name>A0A4Y7SA09_COPMI</name>
<feature type="chain" id="PRO_5021249889" description="Berberine/berberine-like domain-containing protein" evidence="5">
    <location>
        <begin position="21"/>
        <end position="460"/>
    </location>
</feature>
<proteinExistence type="inferred from homology"/>
<dbReference type="PANTHER" id="PTHR42973:SF13">
    <property type="entry name" value="FAD-BINDING PCMH-TYPE DOMAIN-CONTAINING PROTEIN"/>
    <property type="match status" value="1"/>
</dbReference>
<keyword evidence="3" id="KW-0274">FAD</keyword>
<evidence type="ECO:0000313" key="7">
    <source>
        <dbReference type="EMBL" id="TEB18385.1"/>
    </source>
</evidence>
<keyword evidence="5" id="KW-0732">Signal</keyword>
<dbReference type="InterPro" id="IPR016169">
    <property type="entry name" value="FAD-bd_PCMH_sub2"/>
</dbReference>
<evidence type="ECO:0000256" key="2">
    <source>
        <dbReference type="ARBA" id="ARBA00022630"/>
    </source>
</evidence>
<dbReference type="Proteomes" id="UP000298030">
    <property type="component" value="Unassembled WGS sequence"/>
</dbReference>
<accession>A0A4Y7SA09</accession>
<dbReference type="GO" id="GO:0050660">
    <property type="term" value="F:flavin adenine dinucleotide binding"/>
    <property type="evidence" value="ECO:0007669"/>
    <property type="project" value="InterPro"/>
</dbReference>
<evidence type="ECO:0000256" key="5">
    <source>
        <dbReference type="SAM" id="SignalP"/>
    </source>
</evidence>
<comment type="similarity">
    <text evidence="1">Belongs to the oxygen-dependent FAD-linked oxidoreductase family.</text>
</comment>
<dbReference type="STRING" id="71717.A0A4Y7SA09"/>
<keyword evidence="2" id="KW-0285">Flavoprotein</keyword>
<organism evidence="7 8">
    <name type="scientific">Coprinellus micaceus</name>
    <name type="common">Glistening ink-cap mushroom</name>
    <name type="synonym">Coprinus micaceus</name>
    <dbReference type="NCBI Taxonomy" id="71717"/>
    <lineage>
        <taxon>Eukaryota</taxon>
        <taxon>Fungi</taxon>
        <taxon>Dikarya</taxon>
        <taxon>Basidiomycota</taxon>
        <taxon>Agaricomycotina</taxon>
        <taxon>Agaricomycetes</taxon>
        <taxon>Agaricomycetidae</taxon>
        <taxon>Agaricales</taxon>
        <taxon>Agaricineae</taxon>
        <taxon>Psathyrellaceae</taxon>
        <taxon>Coprinellus</taxon>
    </lineage>
</organism>
<dbReference type="OrthoDB" id="2151789at2759"/>
<evidence type="ECO:0000256" key="3">
    <source>
        <dbReference type="ARBA" id="ARBA00022827"/>
    </source>
</evidence>
<dbReference type="Gene3D" id="3.40.462.20">
    <property type="match status" value="1"/>
</dbReference>
<dbReference type="AlphaFoldDB" id="A0A4Y7SA09"/>
<dbReference type="InterPro" id="IPR012951">
    <property type="entry name" value="BBE"/>
</dbReference>
<reference evidence="7 8" key="1">
    <citation type="journal article" date="2019" name="Nat. Ecol. Evol.">
        <title>Megaphylogeny resolves global patterns of mushroom evolution.</title>
        <authorList>
            <person name="Varga T."/>
            <person name="Krizsan K."/>
            <person name="Foldi C."/>
            <person name="Dima B."/>
            <person name="Sanchez-Garcia M."/>
            <person name="Sanchez-Ramirez S."/>
            <person name="Szollosi G.J."/>
            <person name="Szarkandi J.G."/>
            <person name="Papp V."/>
            <person name="Albert L."/>
            <person name="Andreopoulos W."/>
            <person name="Angelini C."/>
            <person name="Antonin V."/>
            <person name="Barry K.W."/>
            <person name="Bougher N.L."/>
            <person name="Buchanan P."/>
            <person name="Buyck B."/>
            <person name="Bense V."/>
            <person name="Catcheside P."/>
            <person name="Chovatia M."/>
            <person name="Cooper J."/>
            <person name="Damon W."/>
            <person name="Desjardin D."/>
            <person name="Finy P."/>
            <person name="Geml J."/>
            <person name="Haridas S."/>
            <person name="Hughes K."/>
            <person name="Justo A."/>
            <person name="Karasinski D."/>
            <person name="Kautmanova I."/>
            <person name="Kiss B."/>
            <person name="Kocsube S."/>
            <person name="Kotiranta H."/>
            <person name="LaButti K.M."/>
            <person name="Lechner B.E."/>
            <person name="Liimatainen K."/>
            <person name="Lipzen A."/>
            <person name="Lukacs Z."/>
            <person name="Mihaltcheva S."/>
            <person name="Morgado L.N."/>
            <person name="Niskanen T."/>
            <person name="Noordeloos M.E."/>
            <person name="Ohm R.A."/>
            <person name="Ortiz-Santana B."/>
            <person name="Ovrebo C."/>
            <person name="Racz N."/>
            <person name="Riley R."/>
            <person name="Savchenko A."/>
            <person name="Shiryaev A."/>
            <person name="Soop K."/>
            <person name="Spirin V."/>
            <person name="Szebenyi C."/>
            <person name="Tomsovsky M."/>
            <person name="Tulloss R.E."/>
            <person name="Uehling J."/>
            <person name="Grigoriev I.V."/>
            <person name="Vagvolgyi C."/>
            <person name="Papp T."/>
            <person name="Martin F.M."/>
            <person name="Miettinen O."/>
            <person name="Hibbett D.S."/>
            <person name="Nagy L.G."/>
        </authorList>
    </citation>
    <scope>NUCLEOTIDE SEQUENCE [LARGE SCALE GENOMIC DNA]</scope>
    <source>
        <strain evidence="7 8">FP101781</strain>
    </source>
</reference>
<dbReference type="Gene3D" id="3.30.465.10">
    <property type="match status" value="1"/>
</dbReference>
<protein>
    <recommendedName>
        <fullName evidence="6">Berberine/berberine-like domain-containing protein</fullName>
    </recommendedName>
</protein>
<dbReference type="InterPro" id="IPR036318">
    <property type="entry name" value="FAD-bd_PCMH-like_sf"/>
</dbReference>
<evidence type="ECO:0000313" key="8">
    <source>
        <dbReference type="Proteomes" id="UP000298030"/>
    </source>
</evidence>
<dbReference type="InterPro" id="IPR050416">
    <property type="entry name" value="FAD-linked_Oxidoreductase"/>
</dbReference>
<sequence length="460" mass="49443">MARALELTLALSLLSQLVASIRVPRDDSSAVCSEIAGTISSIDGVSFRGSSSQIPASDVGEIVRFIGLINVHVVLQLWVRTRTPFACHRCKSGGHATNPGLAPEGVVEFGTGLRWGDVYEALEPLGLSVVGGRGVEVGVGGFYSWRGEGGPPGYSWKTNQYGLTIDTAVAFELVKPNGDVVTVSEDSDSELFFGLKGTQNNFGQTWGGLITYAAPTAFSAVSVAVTKFSVEVTDPMASMVSTVTYVRETPLINVVLFYDGPSPPPGIFEDFLTIPSIANTIGTQDSLLKFLQNVAPPWNLQGARARQITLPVPQYSVDFLDLVNDILFAAGNELTPSSLSLAVFVAEPFLPDILSHSDLPSAYPFDRSNLFTPCAMLFAWTDPAQDEFFEAAIKRAHDTLEAALVAEGHDDVREAPLYSNYALSDTPLDRIYGTNLPKLKEIKERVDPDNVMGLAGGFKV</sequence>
<dbReference type="PANTHER" id="PTHR42973">
    <property type="entry name" value="BINDING OXIDOREDUCTASE, PUTATIVE (AFU_ORTHOLOGUE AFUA_1G17690)-RELATED"/>
    <property type="match status" value="1"/>
</dbReference>
<evidence type="ECO:0000256" key="4">
    <source>
        <dbReference type="ARBA" id="ARBA00023002"/>
    </source>
</evidence>
<dbReference type="SUPFAM" id="SSF56176">
    <property type="entry name" value="FAD-binding/transporter-associated domain-like"/>
    <property type="match status" value="1"/>
</dbReference>
<feature type="domain" description="Berberine/berberine-like" evidence="6">
    <location>
        <begin position="418"/>
        <end position="451"/>
    </location>
</feature>
<feature type="signal peptide" evidence="5">
    <location>
        <begin position="1"/>
        <end position="20"/>
    </location>
</feature>
<keyword evidence="4" id="KW-0560">Oxidoreductase</keyword>
<dbReference type="Pfam" id="PF08031">
    <property type="entry name" value="BBE"/>
    <property type="match status" value="1"/>
</dbReference>
<gene>
    <name evidence="7" type="ORF">FA13DRAFT_1745934</name>
</gene>
<dbReference type="GO" id="GO:0016491">
    <property type="term" value="F:oxidoreductase activity"/>
    <property type="evidence" value="ECO:0007669"/>
    <property type="project" value="UniProtKB-KW"/>
</dbReference>
<evidence type="ECO:0000259" key="6">
    <source>
        <dbReference type="Pfam" id="PF08031"/>
    </source>
</evidence>
<comment type="caution">
    <text evidence="7">The sequence shown here is derived from an EMBL/GenBank/DDBJ whole genome shotgun (WGS) entry which is preliminary data.</text>
</comment>
<keyword evidence="8" id="KW-1185">Reference proteome</keyword>